<dbReference type="AlphaFoldDB" id="A0A9P6K115"/>
<feature type="compositionally biased region" description="Low complexity" evidence="2">
    <location>
        <begin position="23"/>
        <end position="51"/>
    </location>
</feature>
<organism evidence="4 5">
    <name type="scientific">Mortierella hygrophila</name>
    <dbReference type="NCBI Taxonomy" id="979708"/>
    <lineage>
        <taxon>Eukaryota</taxon>
        <taxon>Fungi</taxon>
        <taxon>Fungi incertae sedis</taxon>
        <taxon>Mucoromycota</taxon>
        <taxon>Mortierellomycotina</taxon>
        <taxon>Mortierellomycetes</taxon>
        <taxon>Mortierellales</taxon>
        <taxon>Mortierellaceae</taxon>
        <taxon>Mortierella</taxon>
    </lineage>
</organism>
<evidence type="ECO:0000256" key="3">
    <source>
        <dbReference type="SAM" id="Phobius"/>
    </source>
</evidence>
<keyword evidence="3" id="KW-0472">Membrane</keyword>
<feature type="transmembrane region" description="Helical" evidence="3">
    <location>
        <begin position="61"/>
        <end position="85"/>
    </location>
</feature>
<evidence type="ECO:0000313" key="5">
    <source>
        <dbReference type="Proteomes" id="UP000723463"/>
    </source>
</evidence>
<comment type="caution">
    <text evidence="4">The sequence shown here is derived from an EMBL/GenBank/DDBJ whole genome shotgun (WGS) entry which is preliminary data.</text>
</comment>
<evidence type="ECO:0000256" key="2">
    <source>
        <dbReference type="SAM" id="MobiDB-lite"/>
    </source>
</evidence>
<sequence length="325" mass="35326">MQRLHPRQLSPSSSSIATFSFSASSLTPTPTSISTTPTPSPNITTQTPQPSDTKSPSAAEVAIPVLGAVAGTILIFLCLALFITYQVKAVIRLREGQILAKAEAEAEVNNNNNDDKDSSNSSDPTEYLEEKGGVQFTDNIQALLRRPFMSSTITPSAPPAPPGYTRSPQSIVIGIDQIEKKASAGGGVDGGVLAGWKTEPWQQPKGRSPQDHLKQEQLERVMKLHRQQMEELQALLQRHMLDNTQLLSPHAVVVVDVEDNVGGYEDSIAEGHRHLWCVLRGKAHKESTAQWSNQTTLYEAPKPSPTLLLPLFLTPPTKCCVDPVI</sequence>
<evidence type="ECO:0000256" key="1">
    <source>
        <dbReference type="SAM" id="Coils"/>
    </source>
</evidence>
<feature type="region of interest" description="Disordered" evidence="2">
    <location>
        <begin position="109"/>
        <end position="132"/>
    </location>
</feature>
<keyword evidence="1" id="KW-0175">Coiled coil</keyword>
<keyword evidence="3" id="KW-1133">Transmembrane helix</keyword>
<accession>A0A9P6K115</accession>
<feature type="region of interest" description="Disordered" evidence="2">
    <location>
        <begin position="23"/>
        <end position="56"/>
    </location>
</feature>
<dbReference type="Proteomes" id="UP000723463">
    <property type="component" value="Unassembled WGS sequence"/>
</dbReference>
<protein>
    <submittedName>
        <fullName evidence="4">Uncharacterized protein</fullName>
    </submittedName>
</protein>
<keyword evidence="3" id="KW-0812">Transmembrane</keyword>
<proteinExistence type="predicted"/>
<reference evidence="4" key="1">
    <citation type="journal article" date="2020" name="Fungal Divers.">
        <title>Resolving the Mortierellaceae phylogeny through synthesis of multi-gene phylogenetics and phylogenomics.</title>
        <authorList>
            <person name="Vandepol N."/>
            <person name="Liber J."/>
            <person name="Desiro A."/>
            <person name="Na H."/>
            <person name="Kennedy M."/>
            <person name="Barry K."/>
            <person name="Grigoriev I.V."/>
            <person name="Miller A.N."/>
            <person name="O'Donnell K."/>
            <person name="Stajich J.E."/>
            <person name="Bonito G."/>
        </authorList>
    </citation>
    <scope>NUCLEOTIDE SEQUENCE</scope>
    <source>
        <strain evidence="4">NRRL 2591</strain>
    </source>
</reference>
<gene>
    <name evidence="4" type="ORF">EC957_003395</name>
</gene>
<feature type="coiled-coil region" evidence="1">
    <location>
        <begin position="215"/>
        <end position="242"/>
    </location>
</feature>
<dbReference type="EMBL" id="JAAAXW010000177">
    <property type="protein sequence ID" value="KAF9541114.1"/>
    <property type="molecule type" value="Genomic_DNA"/>
</dbReference>
<keyword evidence="5" id="KW-1185">Reference proteome</keyword>
<evidence type="ECO:0000313" key="4">
    <source>
        <dbReference type="EMBL" id="KAF9541114.1"/>
    </source>
</evidence>
<name>A0A9P6K115_9FUNG</name>